<name>A0ABZ1H738_STRPH</name>
<keyword evidence="3 5" id="KW-1133">Transmembrane helix</keyword>
<feature type="transmembrane region" description="Helical" evidence="5">
    <location>
        <begin position="43"/>
        <end position="62"/>
    </location>
</feature>
<comment type="subcellular location">
    <subcellularLocation>
        <location evidence="1">Membrane</location>
        <topology evidence="1">Multi-pass membrane protein</topology>
    </subcellularLocation>
</comment>
<sequence>MRGVSSTPHAFLFLSAYVIRALDRRPEQRLRRVSHRSRIVSGLSGFRGAVSLAVALSVPTTLDDGAPFPDRNTIVFVTAGVIVVTLVVQGALLPPVVRWAHLPDDTTLQDETRLAETTATEEALAALDSLAADLDASETATDRLRDELQHHLDLLGADPVDPDQHPALRHRADYTALRLAVLTHKRATVIRLRDSQHIDDTVLRTLQARLDTEESRLAPADPSP</sequence>
<proteinExistence type="predicted"/>
<evidence type="ECO:0000256" key="3">
    <source>
        <dbReference type="ARBA" id="ARBA00022989"/>
    </source>
</evidence>
<protein>
    <submittedName>
        <fullName evidence="7">Cation:proton antiporter</fullName>
    </submittedName>
</protein>
<dbReference type="InterPro" id="IPR006153">
    <property type="entry name" value="Cation/H_exchanger_TM"/>
</dbReference>
<evidence type="ECO:0000259" key="6">
    <source>
        <dbReference type="Pfam" id="PF00999"/>
    </source>
</evidence>
<evidence type="ECO:0000313" key="8">
    <source>
        <dbReference type="Proteomes" id="UP001340816"/>
    </source>
</evidence>
<keyword evidence="8" id="KW-1185">Reference proteome</keyword>
<evidence type="ECO:0000256" key="1">
    <source>
        <dbReference type="ARBA" id="ARBA00004141"/>
    </source>
</evidence>
<accession>A0ABZ1H738</accession>
<reference evidence="7 8" key="1">
    <citation type="submission" date="2022-10" db="EMBL/GenBank/DDBJ databases">
        <title>The complete genomes of actinobacterial strains from the NBC collection.</title>
        <authorList>
            <person name="Joergensen T.S."/>
            <person name="Alvarez Arevalo M."/>
            <person name="Sterndorff E.B."/>
            <person name="Faurdal D."/>
            <person name="Vuksanovic O."/>
            <person name="Mourched A.-S."/>
            <person name="Charusanti P."/>
            <person name="Shaw S."/>
            <person name="Blin K."/>
            <person name="Weber T."/>
        </authorList>
    </citation>
    <scope>NUCLEOTIDE SEQUENCE [LARGE SCALE GENOMIC DNA]</scope>
    <source>
        <strain evidence="7 8">NBC 01752</strain>
    </source>
</reference>
<feature type="domain" description="Cation/H+ exchanger transmembrane" evidence="6">
    <location>
        <begin position="18"/>
        <end position="99"/>
    </location>
</feature>
<organism evidence="7 8">
    <name type="scientific">Streptomyces phaeochromogenes</name>
    <dbReference type="NCBI Taxonomy" id="1923"/>
    <lineage>
        <taxon>Bacteria</taxon>
        <taxon>Bacillati</taxon>
        <taxon>Actinomycetota</taxon>
        <taxon>Actinomycetes</taxon>
        <taxon>Kitasatosporales</taxon>
        <taxon>Streptomycetaceae</taxon>
        <taxon>Streptomyces</taxon>
        <taxon>Streptomyces phaeochromogenes group</taxon>
    </lineage>
</organism>
<dbReference type="Pfam" id="PF00999">
    <property type="entry name" value="Na_H_Exchanger"/>
    <property type="match status" value="1"/>
</dbReference>
<gene>
    <name evidence="7" type="ORF">OHB35_14495</name>
</gene>
<evidence type="ECO:0000256" key="5">
    <source>
        <dbReference type="SAM" id="Phobius"/>
    </source>
</evidence>
<feature type="transmembrane region" description="Helical" evidence="5">
    <location>
        <begin position="74"/>
        <end position="93"/>
    </location>
</feature>
<dbReference type="Proteomes" id="UP001340816">
    <property type="component" value="Chromosome"/>
</dbReference>
<dbReference type="RefSeq" id="WP_326759000.1">
    <property type="nucleotide sequence ID" value="NZ_CP109135.1"/>
</dbReference>
<dbReference type="EMBL" id="CP109135">
    <property type="protein sequence ID" value="WSD14356.1"/>
    <property type="molecule type" value="Genomic_DNA"/>
</dbReference>
<keyword evidence="2 5" id="KW-0812">Transmembrane</keyword>
<evidence type="ECO:0000313" key="7">
    <source>
        <dbReference type="EMBL" id="WSD14356.1"/>
    </source>
</evidence>
<keyword evidence="4 5" id="KW-0472">Membrane</keyword>
<evidence type="ECO:0000256" key="2">
    <source>
        <dbReference type="ARBA" id="ARBA00022692"/>
    </source>
</evidence>
<evidence type="ECO:0000256" key="4">
    <source>
        <dbReference type="ARBA" id="ARBA00023136"/>
    </source>
</evidence>